<dbReference type="SMART" id="SM00387">
    <property type="entry name" value="HATPase_c"/>
    <property type="match status" value="1"/>
</dbReference>
<evidence type="ECO:0000256" key="1">
    <source>
        <dbReference type="ARBA" id="ARBA00000085"/>
    </source>
</evidence>
<dbReference type="SUPFAM" id="SSF55874">
    <property type="entry name" value="ATPase domain of HSP90 chaperone/DNA topoisomerase II/histidine kinase"/>
    <property type="match status" value="1"/>
</dbReference>
<keyword evidence="8" id="KW-0812">Transmembrane</keyword>
<dbReference type="SUPFAM" id="SSF47384">
    <property type="entry name" value="Homodimeric domain of signal transducing histidine kinase"/>
    <property type="match status" value="1"/>
</dbReference>
<evidence type="ECO:0000256" key="6">
    <source>
        <dbReference type="ARBA" id="ARBA00023012"/>
    </source>
</evidence>
<evidence type="ECO:0000256" key="7">
    <source>
        <dbReference type="SAM" id="MobiDB-lite"/>
    </source>
</evidence>
<evidence type="ECO:0000256" key="8">
    <source>
        <dbReference type="SAM" id="Phobius"/>
    </source>
</evidence>
<dbReference type="InterPro" id="IPR005467">
    <property type="entry name" value="His_kinase_dom"/>
</dbReference>
<keyword evidence="8" id="KW-0472">Membrane</keyword>
<evidence type="ECO:0000256" key="5">
    <source>
        <dbReference type="ARBA" id="ARBA00022777"/>
    </source>
</evidence>
<feature type="region of interest" description="Disordered" evidence="7">
    <location>
        <begin position="1"/>
        <end position="25"/>
    </location>
</feature>
<dbReference type="PANTHER" id="PTHR45453:SF1">
    <property type="entry name" value="PHOSPHATE REGULON SENSOR PROTEIN PHOR"/>
    <property type="match status" value="1"/>
</dbReference>
<dbReference type="EMBL" id="MHQY01000007">
    <property type="protein sequence ID" value="OHA14504.1"/>
    <property type="molecule type" value="Genomic_DNA"/>
</dbReference>
<keyword evidence="5" id="KW-0418">Kinase</keyword>
<dbReference type="SMART" id="SM00388">
    <property type="entry name" value="HisKA"/>
    <property type="match status" value="1"/>
</dbReference>
<organism evidence="10 11">
    <name type="scientific">Candidatus Sungbacteria bacterium RIFCSPLOWO2_12_FULL_41_11</name>
    <dbReference type="NCBI Taxonomy" id="1802286"/>
    <lineage>
        <taxon>Bacteria</taxon>
        <taxon>Candidatus Sungiibacteriota</taxon>
    </lineage>
</organism>
<keyword evidence="8" id="KW-1133">Transmembrane helix</keyword>
<dbReference type="Pfam" id="PF02518">
    <property type="entry name" value="HATPase_c"/>
    <property type="match status" value="1"/>
</dbReference>
<evidence type="ECO:0000256" key="4">
    <source>
        <dbReference type="ARBA" id="ARBA00022679"/>
    </source>
</evidence>
<dbReference type="AlphaFoldDB" id="A0A1G2LSL9"/>
<dbReference type="InterPro" id="IPR050351">
    <property type="entry name" value="BphY/WalK/GraS-like"/>
</dbReference>
<evidence type="ECO:0000259" key="9">
    <source>
        <dbReference type="PROSITE" id="PS50109"/>
    </source>
</evidence>
<dbReference type="Gene3D" id="1.10.287.130">
    <property type="match status" value="1"/>
</dbReference>
<feature type="transmembrane region" description="Helical" evidence="8">
    <location>
        <begin position="103"/>
        <end position="124"/>
    </location>
</feature>
<keyword evidence="4" id="KW-0808">Transferase</keyword>
<dbReference type="InterPro" id="IPR003594">
    <property type="entry name" value="HATPase_dom"/>
</dbReference>
<evidence type="ECO:0000313" key="10">
    <source>
        <dbReference type="EMBL" id="OHA14504.1"/>
    </source>
</evidence>
<dbReference type="GO" id="GO:0004721">
    <property type="term" value="F:phosphoprotein phosphatase activity"/>
    <property type="evidence" value="ECO:0007669"/>
    <property type="project" value="TreeGrafter"/>
</dbReference>
<evidence type="ECO:0000256" key="3">
    <source>
        <dbReference type="ARBA" id="ARBA00022553"/>
    </source>
</evidence>
<evidence type="ECO:0000313" key="11">
    <source>
        <dbReference type="Proteomes" id="UP000177171"/>
    </source>
</evidence>
<protein>
    <recommendedName>
        <fullName evidence="2">histidine kinase</fullName>
        <ecNumber evidence="2">2.7.13.3</ecNumber>
    </recommendedName>
</protein>
<feature type="domain" description="Histidine kinase" evidence="9">
    <location>
        <begin position="217"/>
        <end position="432"/>
    </location>
</feature>
<name>A0A1G2LSL9_9BACT</name>
<dbReference type="Pfam" id="PF00512">
    <property type="entry name" value="HisKA"/>
    <property type="match status" value="1"/>
</dbReference>
<proteinExistence type="predicted"/>
<dbReference type="CDD" id="cd00082">
    <property type="entry name" value="HisKA"/>
    <property type="match status" value="1"/>
</dbReference>
<feature type="transmembrane region" description="Helical" evidence="8">
    <location>
        <begin position="136"/>
        <end position="158"/>
    </location>
</feature>
<dbReference type="GO" id="GO:0005886">
    <property type="term" value="C:plasma membrane"/>
    <property type="evidence" value="ECO:0007669"/>
    <property type="project" value="TreeGrafter"/>
</dbReference>
<dbReference type="PANTHER" id="PTHR45453">
    <property type="entry name" value="PHOSPHATE REGULON SENSOR PROTEIN PHOR"/>
    <property type="match status" value="1"/>
</dbReference>
<accession>A0A1G2LSL9</accession>
<keyword evidence="6" id="KW-0902">Two-component regulatory system</keyword>
<dbReference type="PROSITE" id="PS50109">
    <property type="entry name" value="HIS_KIN"/>
    <property type="match status" value="1"/>
</dbReference>
<comment type="caution">
    <text evidence="10">The sequence shown here is derived from an EMBL/GenBank/DDBJ whole genome shotgun (WGS) entry which is preliminary data.</text>
</comment>
<dbReference type="GO" id="GO:0000155">
    <property type="term" value="F:phosphorelay sensor kinase activity"/>
    <property type="evidence" value="ECO:0007669"/>
    <property type="project" value="InterPro"/>
</dbReference>
<dbReference type="InterPro" id="IPR003661">
    <property type="entry name" value="HisK_dim/P_dom"/>
</dbReference>
<dbReference type="GO" id="GO:0016036">
    <property type="term" value="P:cellular response to phosphate starvation"/>
    <property type="evidence" value="ECO:0007669"/>
    <property type="project" value="TreeGrafter"/>
</dbReference>
<dbReference type="PRINTS" id="PR00344">
    <property type="entry name" value="BCTRLSENSOR"/>
</dbReference>
<feature type="transmembrane region" description="Helical" evidence="8">
    <location>
        <begin position="74"/>
        <end position="91"/>
    </location>
</feature>
<sequence>MTEKNNQLNEKVKSVNPVRTGVPRSADESITLPSAISTVTADPLRRNFSEASSSQQRSNGVNKTASVLKRTGKFRLPLFIAILLIVTWQIFQIEKIPQITAPWIMGGIIILFIIISSTLYFLFAPHTAIRTTTFEPGTLVTVTLGNILLTAVIIKNFYLTATPLTLFLIVMLVGIYSSYILQLMREVLRAEHETEETRQQYGKLLEIDREKLEFITTTSHQLRTPLTEIRWGLEAALQQPGIDTVARSAIEKSLFSINRLVKIVDQMLEAKHTPPPDVLKNKKEQFDALSLLEEITRELDNFARQKMVAVTLSQPDQKIFVKAEREKLKTSLKNIVDNAIRYSPNQTVNISLWRETNLVYFRVEDAGIGITPEDASHIFTRFFRGKNAKLLQPDGSGLGLSTAKNIIENQGGTVQFFSKPGNGTIFVVTIPS</sequence>
<reference evidence="10 11" key="1">
    <citation type="journal article" date="2016" name="Nat. Commun.">
        <title>Thousands of microbial genomes shed light on interconnected biogeochemical processes in an aquifer system.</title>
        <authorList>
            <person name="Anantharaman K."/>
            <person name="Brown C.T."/>
            <person name="Hug L.A."/>
            <person name="Sharon I."/>
            <person name="Castelle C.J."/>
            <person name="Probst A.J."/>
            <person name="Thomas B.C."/>
            <person name="Singh A."/>
            <person name="Wilkins M.J."/>
            <person name="Karaoz U."/>
            <person name="Brodie E.L."/>
            <person name="Williams K.H."/>
            <person name="Hubbard S.S."/>
            <person name="Banfield J.F."/>
        </authorList>
    </citation>
    <scope>NUCLEOTIDE SEQUENCE [LARGE SCALE GENOMIC DNA]</scope>
</reference>
<dbReference type="Gene3D" id="3.30.565.10">
    <property type="entry name" value="Histidine kinase-like ATPase, C-terminal domain"/>
    <property type="match status" value="1"/>
</dbReference>
<dbReference type="InterPro" id="IPR036097">
    <property type="entry name" value="HisK_dim/P_sf"/>
</dbReference>
<feature type="transmembrane region" description="Helical" evidence="8">
    <location>
        <begin position="164"/>
        <end position="181"/>
    </location>
</feature>
<dbReference type="InterPro" id="IPR004358">
    <property type="entry name" value="Sig_transdc_His_kin-like_C"/>
</dbReference>
<dbReference type="Proteomes" id="UP000177171">
    <property type="component" value="Unassembled WGS sequence"/>
</dbReference>
<dbReference type="FunFam" id="3.30.565.10:FF:000006">
    <property type="entry name" value="Sensor histidine kinase WalK"/>
    <property type="match status" value="1"/>
</dbReference>
<evidence type="ECO:0000256" key="2">
    <source>
        <dbReference type="ARBA" id="ARBA00012438"/>
    </source>
</evidence>
<keyword evidence="3" id="KW-0597">Phosphoprotein</keyword>
<dbReference type="InterPro" id="IPR036890">
    <property type="entry name" value="HATPase_C_sf"/>
</dbReference>
<gene>
    <name evidence="10" type="ORF">A3G49_06690</name>
</gene>
<dbReference type="EC" id="2.7.13.3" evidence="2"/>
<comment type="catalytic activity">
    <reaction evidence="1">
        <text>ATP + protein L-histidine = ADP + protein N-phospho-L-histidine.</text>
        <dbReference type="EC" id="2.7.13.3"/>
    </reaction>
</comment>